<organism evidence="3 4">
    <name type="scientific">Robiginitalea aurantiaca</name>
    <dbReference type="NCBI Taxonomy" id="3056915"/>
    <lineage>
        <taxon>Bacteria</taxon>
        <taxon>Pseudomonadati</taxon>
        <taxon>Bacteroidota</taxon>
        <taxon>Flavobacteriia</taxon>
        <taxon>Flavobacteriales</taxon>
        <taxon>Flavobacteriaceae</taxon>
        <taxon>Robiginitalea</taxon>
    </lineage>
</organism>
<feature type="non-terminal residue" evidence="3">
    <location>
        <position position="1"/>
    </location>
</feature>
<keyword evidence="1" id="KW-0732">Signal</keyword>
<gene>
    <name evidence="3" type="ORF">QU605_15290</name>
</gene>
<evidence type="ECO:0000259" key="2">
    <source>
        <dbReference type="Pfam" id="PF07593"/>
    </source>
</evidence>
<reference evidence="3" key="1">
    <citation type="submission" date="2023-06" db="EMBL/GenBank/DDBJ databases">
        <title>Robiginitalea aurantiacus sp. nov. and Algoriphagus sediminis sp. nov., isolated from coastal sediment.</title>
        <authorList>
            <person name="Zhou Z.Y."/>
            <person name="An J."/>
            <person name="Jia Y.W."/>
            <person name="Du Z.J."/>
        </authorList>
    </citation>
    <scope>NUCLEOTIDE SEQUENCE</scope>
    <source>
        <strain evidence="3">M39</strain>
    </source>
</reference>
<dbReference type="Gene3D" id="4.10.1080.10">
    <property type="entry name" value="TSP type-3 repeat"/>
    <property type="match status" value="1"/>
</dbReference>
<dbReference type="PANTHER" id="PTHR16026:SF0">
    <property type="entry name" value="CARTILAGE ACIDIC PROTEIN 1"/>
    <property type="match status" value="1"/>
</dbReference>
<protein>
    <submittedName>
        <fullName evidence="3">CRTAC1 family protein</fullName>
    </submittedName>
</protein>
<dbReference type="InterPro" id="IPR028974">
    <property type="entry name" value="TSP_type-3_rpt"/>
</dbReference>
<dbReference type="EMBL" id="JAUDUY010000029">
    <property type="protein sequence ID" value="MDM9632838.1"/>
    <property type="molecule type" value="Genomic_DNA"/>
</dbReference>
<feature type="non-terminal residue" evidence="3">
    <location>
        <position position="361"/>
    </location>
</feature>
<sequence>TVPSSDNSGNYASTWIDYDNDGDLDLYISKCRGGVTDPTDPRRINMLMQNDGNNNFTEKAAEANLKNGEQTWLTDFGDIDNDGDLDAIIINHGSGPNLMQNNGDGTFTEITASSGLLPTLNPENIYGVQGFFKDFNNDGFLDLMVSGDAHFLFYNNGNGTFDLAPNPFNSNTIQSFTVGDLNHDGFLDIYAGYATGLNTPTTVKDKLWINQGNSNNFFNVQLQGVQSNINGIGARVELYGPWGIQIRDVKSGEGYGVMNSLTQHFGLGANTTIDRVVVKWPSGIVDEIFNPSPNQFLTIQEGDGQSCTDSDNDGVCDSQDVCEGFDDSVDTDGDGVPDGCDICTGGDDSIDSDGDGIPDFC</sequence>
<dbReference type="InterPro" id="IPR027039">
    <property type="entry name" value="Crtac1"/>
</dbReference>
<name>A0ABT7WIS8_9FLAO</name>
<dbReference type="InterPro" id="IPR011519">
    <property type="entry name" value="UnbV_ASPIC"/>
</dbReference>
<evidence type="ECO:0000256" key="1">
    <source>
        <dbReference type="ARBA" id="ARBA00022729"/>
    </source>
</evidence>
<dbReference type="PANTHER" id="PTHR16026">
    <property type="entry name" value="CARTILAGE ACIDIC PROTEIN 1"/>
    <property type="match status" value="1"/>
</dbReference>
<dbReference type="Proteomes" id="UP001174839">
    <property type="component" value="Unassembled WGS sequence"/>
</dbReference>
<dbReference type="SUPFAM" id="SSF69318">
    <property type="entry name" value="Integrin alpha N-terminal domain"/>
    <property type="match status" value="1"/>
</dbReference>
<dbReference type="SUPFAM" id="SSF103647">
    <property type="entry name" value="TSP type-3 repeat"/>
    <property type="match status" value="1"/>
</dbReference>
<evidence type="ECO:0000313" key="3">
    <source>
        <dbReference type="EMBL" id="MDM9632838.1"/>
    </source>
</evidence>
<feature type="domain" description="ASPIC/UnbV" evidence="2">
    <location>
        <begin position="231"/>
        <end position="298"/>
    </location>
</feature>
<keyword evidence="4" id="KW-1185">Reference proteome</keyword>
<evidence type="ECO:0000313" key="4">
    <source>
        <dbReference type="Proteomes" id="UP001174839"/>
    </source>
</evidence>
<accession>A0ABT7WIS8</accession>
<dbReference type="InterPro" id="IPR028994">
    <property type="entry name" value="Integrin_alpha_N"/>
</dbReference>
<dbReference type="Pfam" id="PF13517">
    <property type="entry name" value="FG-GAP_3"/>
    <property type="match status" value="2"/>
</dbReference>
<dbReference type="Gene3D" id="2.130.10.130">
    <property type="entry name" value="Integrin alpha, N-terminal"/>
    <property type="match status" value="1"/>
</dbReference>
<dbReference type="InterPro" id="IPR013517">
    <property type="entry name" value="FG-GAP"/>
</dbReference>
<dbReference type="RefSeq" id="WP_289726201.1">
    <property type="nucleotide sequence ID" value="NZ_JAUDUY010000029.1"/>
</dbReference>
<proteinExistence type="predicted"/>
<dbReference type="Pfam" id="PF07593">
    <property type="entry name" value="UnbV_ASPIC"/>
    <property type="match status" value="1"/>
</dbReference>
<comment type="caution">
    <text evidence="3">The sequence shown here is derived from an EMBL/GenBank/DDBJ whole genome shotgun (WGS) entry which is preliminary data.</text>
</comment>